<keyword evidence="4 10" id="KW-0808">Transferase</keyword>
<accession>A0A9P6CDA8</accession>
<keyword evidence="6 8" id="KW-1133">Transmembrane helix</keyword>
<dbReference type="Proteomes" id="UP000807353">
    <property type="component" value="Unassembled WGS sequence"/>
</dbReference>
<comment type="subcellular location">
    <subcellularLocation>
        <location evidence="1">Membrane</location>
        <topology evidence="1">Multi-pass membrane protein</topology>
    </subcellularLocation>
</comment>
<organism evidence="10 11">
    <name type="scientific">Collybia nuda</name>
    <dbReference type="NCBI Taxonomy" id="64659"/>
    <lineage>
        <taxon>Eukaryota</taxon>
        <taxon>Fungi</taxon>
        <taxon>Dikarya</taxon>
        <taxon>Basidiomycota</taxon>
        <taxon>Agaricomycotina</taxon>
        <taxon>Agaricomycetes</taxon>
        <taxon>Agaricomycetidae</taxon>
        <taxon>Agaricales</taxon>
        <taxon>Tricholomatineae</taxon>
        <taxon>Clitocybaceae</taxon>
        <taxon>Collybia</taxon>
    </lineage>
</organism>
<keyword evidence="11" id="KW-1185">Reference proteome</keyword>
<comment type="similarity">
    <text evidence="3">Belongs to the wax synthase family.</text>
</comment>
<comment type="caution">
    <text evidence="10">The sequence shown here is derived from an EMBL/GenBank/DDBJ whole genome shotgun (WGS) entry which is preliminary data.</text>
</comment>
<evidence type="ECO:0000256" key="4">
    <source>
        <dbReference type="ARBA" id="ARBA00022679"/>
    </source>
</evidence>
<sequence length="392" mass="44646">MMGPALAQRPPLPIFQYLILPDIALCCLILIYPSKLWRFSAVAVFAYFNVKALSYTTGDGLQDYAFGCAVVAQLFTAIHLLCLTNPLRDFRHKHDVIPPSQQTLLKRLWWSFGVNHGPRGIGWNYQAPNLQPAPTEERWQFVRSSLWRALRFFILVDLAQSYIHLNPLFSTFGSSALSITAQGYVLRCLNIAAYSCTPYGMLNMQYSLLSAVAVSLDIVKPEFWIRPYGYWTDAYTIRRFWGRTWHQMMRRFLSSHGKFIARTLGFRPGSQASSSTQLFAAFTLSGIIHSAGGDAMVGMKYLGASFPFFFAQAVGITIEDIVIAVSRKMNVQSSQRARLVGYLWVFWWFSVTTPWYIDWSVEAGISRSELFPVSPIRFILNYLHVDVGQFFP</sequence>
<evidence type="ECO:0000256" key="8">
    <source>
        <dbReference type="SAM" id="Phobius"/>
    </source>
</evidence>
<evidence type="ECO:0000256" key="6">
    <source>
        <dbReference type="ARBA" id="ARBA00022989"/>
    </source>
</evidence>
<evidence type="ECO:0000256" key="7">
    <source>
        <dbReference type="ARBA" id="ARBA00023136"/>
    </source>
</evidence>
<gene>
    <name evidence="10" type="ORF">BDZ94DRAFT_1228866</name>
</gene>
<dbReference type="OrthoDB" id="1077582at2759"/>
<dbReference type="InterPro" id="IPR032805">
    <property type="entry name" value="Wax_synthase_dom"/>
</dbReference>
<evidence type="ECO:0000256" key="5">
    <source>
        <dbReference type="ARBA" id="ARBA00022692"/>
    </source>
</evidence>
<proteinExistence type="inferred from homology"/>
<dbReference type="GO" id="GO:0008374">
    <property type="term" value="F:O-acyltransferase activity"/>
    <property type="evidence" value="ECO:0007669"/>
    <property type="project" value="InterPro"/>
</dbReference>
<evidence type="ECO:0000313" key="11">
    <source>
        <dbReference type="Proteomes" id="UP000807353"/>
    </source>
</evidence>
<dbReference type="EMBL" id="MU150399">
    <property type="protein sequence ID" value="KAF9456879.1"/>
    <property type="molecule type" value="Genomic_DNA"/>
</dbReference>
<feature type="domain" description="Wax synthase" evidence="9">
    <location>
        <begin position="228"/>
        <end position="310"/>
    </location>
</feature>
<evidence type="ECO:0000313" key="10">
    <source>
        <dbReference type="EMBL" id="KAF9456879.1"/>
    </source>
</evidence>
<evidence type="ECO:0000256" key="1">
    <source>
        <dbReference type="ARBA" id="ARBA00004141"/>
    </source>
</evidence>
<dbReference type="GO" id="GO:0016020">
    <property type="term" value="C:membrane"/>
    <property type="evidence" value="ECO:0007669"/>
    <property type="project" value="UniProtKB-SubCell"/>
</dbReference>
<dbReference type="PANTHER" id="PTHR31595">
    <property type="entry name" value="LONG-CHAIN-ALCOHOL O-FATTY-ACYLTRANSFERASE 3-RELATED"/>
    <property type="match status" value="1"/>
</dbReference>
<evidence type="ECO:0000256" key="2">
    <source>
        <dbReference type="ARBA" id="ARBA00005179"/>
    </source>
</evidence>
<dbReference type="GO" id="GO:0006629">
    <property type="term" value="P:lipid metabolic process"/>
    <property type="evidence" value="ECO:0007669"/>
    <property type="project" value="InterPro"/>
</dbReference>
<evidence type="ECO:0000256" key="3">
    <source>
        <dbReference type="ARBA" id="ARBA00007282"/>
    </source>
</evidence>
<dbReference type="AlphaFoldDB" id="A0A9P6CDA8"/>
<comment type="pathway">
    <text evidence="2">Secondary metabolite biosynthesis.</text>
</comment>
<name>A0A9P6CDA8_9AGAR</name>
<keyword evidence="5 8" id="KW-0812">Transmembrane</keyword>
<dbReference type="Pfam" id="PF13813">
    <property type="entry name" value="MBOAT_2"/>
    <property type="match status" value="1"/>
</dbReference>
<reference evidence="10" key="1">
    <citation type="submission" date="2020-11" db="EMBL/GenBank/DDBJ databases">
        <authorList>
            <consortium name="DOE Joint Genome Institute"/>
            <person name="Ahrendt S."/>
            <person name="Riley R."/>
            <person name="Andreopoulos W."/>
            <person name="Labutti K."/>
            <person name="Pangilinan J."/>
            <person name="Ruiz-Duenas F.J."/>
            <person name="Barrasa J.M."/>
            <person name="Sanchez-Garcia M."/>
            <person name="Camarero S."/>
            <person name="Miyauchi S."/>
            <person name="Serrano A."/>
            <person name="Linde D."/>
            <person name="Babiker R."/>
            <person name="Drula E."/>
            <person name="Ayuso-Fernandez I."/>
            <person name="Pacheco R."/>
            <person name="Padilla G."/>
            <person name="Ferreira P."/>
            <person name="Barriuso J."/>
            <person name="Kellner H."/>
            <person name="Castanera R."/>
            <person name="Alfaro M."/>
            <person name="Ramirez L."/>
            <person name="Pisabarro A.G."/>
            <person name="Kuo A."/>
            <person name="Tritt A."/>
            <person name="Lipzen A."/>
            <person name="He G."/>
            <person name="Yan M."/>
            <person name="Ng V."/>
            <person name="Cullen D."/>
            <person name="Martin F."/>
            <person name="Rosso M.-N."/>
            <person name="Henrissat B."/>
            <person name="Hibbett D."/>
            <person name="Martinez A.T."/>
            <person name="Grigoriev I.V."/>
        </authorList>
    </citation>
    <scope>NUCLEOTIDE SEQUENCE</scope>
    <source>
        <strain evidence="10">CBS 247.69</strain>
    </source>
</reference>
<protein>
    <submittedName>
        <fullName evidence="10">Membrane bound O-acyl transferase family-domain-containing protein</fullName>
    </submittedName>
</protein>
<evidence type="ECO:0000259" key="9">
    <source>
        <dbReference type="Pfam" id="PF13813"/>
    </source>
</evidence>
<dbReference type="PANTHER" id="PTHR31595:SF57">
    <property type="entry name" value="OS04G0481900 PROTEIN"/>
    <property type="match status" value="1"/>
</dbReference>
<keyword evidence="7 8" id="KW-0472">Membrane</keyword>
<feature type="transmembrane region" description="Helical" evidence="8">
    <location>
        <begin position="304"/>
        <end position="325"/>
    </location>
</feature>
<dbReference type="InterPro" id="IPR044851">
    <property type="entry name" value="Wax_synthase"/>
</dbReference>
<feature type="transmembrane region" description="Helical" evidence="8">
    <location>
        <begin position="337"/>
        <end position="357"/>
    </location>
</feature>